<dbReference type="Gene3D" id="3.90.1150.10">
    <property type="entry name" value="Aspartate Aminotransferase, domain 1"/>
    <property type="match status" value="1"/>
</dbReference>
<keyword evidence="8" id="KW-0746">Sphingolipid metabolism</keyword>
<keyword evidence="7 16" id="KW-0663">Pyridoxal phosphate</keyword>
<dbReference type="InParanoid" id="A0A7R8UZF7"/>
<evidence type="ECO:0000256" key="16">
    <source>
        <dbReference type="PIRSR" id="PIRSR602129-50"/>
    </source>
</evidence>
<evidence type="ECO:0000256" key="14">
    <source>
        <dbReference type="ARBA" id="ARBA00038965"/>
    </source>
</evidence>
<dbReference type="Gene3D" id="6.10.140.2150">
    <property type="match status" value="1"/>
</dbReference>
<organism evidence="18 19">
    <name type="scientific">Hermetia illucens</name>
    <name type="common">Black soldier fly</name>
    <dbReference type="NCBI Taxonomy" id="343691"/>
    <lineage>
        <taxon>Eukaryota</taxon>
        <taxon>Metazoa</taxon>
        <taxon>Ecdysozoa</taxon>
        <taxon>Arthropoda</taxon>
        <taxon>Hexapoda</taxon>
        <taxon>Insecta</taxon>
        <taxon>Pterygota</taxon>
        <taxon>Neoptera</taxon>
        <taxon>Endopterygota</taxon>
        <taxon>Diptera</taxon>
        <taxon>Brachycera</taxon>
        <taxon>Stratiomyomorpha</taxon>
        <taxon>Stratiomyidae</taxon>
        <taxon>Hermetiinae</taxon>
        <taxon>Hermetia</taxon>
    </lineage>
</organism>
<dbReference type="Pfam" id="PF00282">
    <property type="entry name" value="Pyridoxal_deC"/>
    <property type="match status" value="1"/>
</dbReference>
<evidence type="ECO:0000256" key="3">
    <source>
        <dbReference type="ARBA" id="ARBA00004760"/>
    </source>
</evidence>
<dbReference type="SUPFAM" id="SSF53383">
    <property type="entry name" value="PLP-dependent transferases"/>
    <property type="match status" value="1"/>
</dbReference>
<proteinExistence type="inferred from homology"/>
<sequence length="542" mass="60106">MDLKEGGRVLASHINMLFGNKEPWQIAAITTSTILSLFWLWDLINQDEDLYIRAKKKFFKLSRKIPYVQKKIDEEIGKIAKGFEEDIQKSNEGLDYYLDLPPKGLTRGEVMDVFEKYSNLGHYNWKSGKVSGAVYDFDENIVNLVTEVYGKASYTNPLHADVFPGICKMEAEVVRMACNLFQGGPESCGAMTTGGTESIIMAVKAFRDYARDVKGITRPNIVAPVTAHVAFNKAGLYFGAHVHSVKLNPETYTVDIKAMERAINRNTIMLVGSAPNFPYGTVDDIEAIAKLGKKYNIPVHVDACLGGFLVVFMKRAGYTLRPFDFSVDGVTSISADPHKYGYTPKGASLVLYSDKKYRRYQYTVTTDWPGGVYGSPSVNGSRAGGIIAACWATLLSFGLEGYVEATKNIVDTTKYIEQGLRKIDNIFIYGTPAVSVVGIGSKKFDIYRLSQLLAERGWHLNALQFPPGIHICVTRLHTHAGVADRFVNDVRECVAEVMKAPTAPAEGKMAIYGVAQSVPDRSLVDEFTRLYIDSTYYTPPAK</sequence>
<dbReference type="OrthoDB" id="10254570at2759"/>
<dbReference type="Proteomes" id="UP000594454">
    <property type="component" value="Chromosome 5"/>
</dbReference>
<dbReference type="FunFam" id="3.90.1150.10:FF:000247">
    <property type="entry name" value="Sphingosine phosphate lyase, putative"/>
    <property type="match status" value="1"/>
</dbReference>
<evidence type="ECO:0000256" key="10">
    <source>
        <dbReference type="ARBA" id="ARBA00023098"/>
    </source>
</evidence>
<keyword evidence="11" id="KW-0472">Membrane</keyword>
<comment type="pathway">
    <text evidence="4">Sphingolipid metabolism.</text>
</comment>
<evidence type="ECO:0000256" key="13">
    <source>
        <dbReference type="ARBA" id="ARBA00038302"/>
    </source>
</evidence>
<evidence type="ECO:0000256" key="8">
    <source>
        <dbReference type="ARBA" id="ARBA00022919"/>
    </source>
</evidence>
<keyword evidence="9" id="KW-1133">Transmembrane helix</keyword>
<gene>
    <name evidence="18" type="ORF">HERILL_LOCUS12500</name>
</gene>
<evidence type="ECO:0000256" key="1">
    <source>
        <dbReference type="ARBA" id="ARBA00001933"/>
    </source>
</evidence>
<dbReference type="GO" id="GO:0030170">
    <property type="term" value="F:pyridoxal phosphate binding"/>
    <property type="evidence" value="ECO:0007669"/>
    <property type="project" value="InterPro"/>
</dbReference>
<keyword evidence="19" id="KW-1185">Reference proteome</keyword>
<evidence type="ECO:0000313" key="18">
    <source>
        <dbReference type="EMBL" id="CAD7089985.1"/>
    </source>
</evidence>
<evidence type="ECO:0000256" key="6">
    <source>
        <dbReference type="ARBA" id="ARBA00022824"/>
    </source>
</evidence>
<dbReference type="Gene3D" id="3.40.640.10">
    <property type="entry name" value="Type I PLP-dependent aspartate aminotransferase-like (Major domain)"/>
    <property type="match status" value="1"/>
</dbReference>
<dbReference type="InterPro" id="IPR015424">
    <property type="entry name" value="PyrdxlP-dep_Trfase"/>
</dbReference>
<comment type="similarity">
    <text evidence="13">Belongs to the group II decarboxylase family. Sphingosine-1-phosphate lyase subfamily.</text>
</comment>
<dbReference type="InterPro" id="IPR015421">
    <property type="entry name" value="PyrdxlP-dep_Trfase_major"/>
</dbReference>
<evidence type="ECO:0000256" key="5">
    <source>
        <dbReference type="ARBA" id="ARBA00022692"/>
    </source>
</evidence>
<dbReference type="InterPro" id="IPR002129">
    <property type="entry name" value="PyrdxlP-dep_de-COase"/>
</dbReference>
<dbReference type="GO" id="GO:0030149">
    <property type="term" value="P:sphingolipid catabolic process"/>
    <property type="evidence" value="ECO:0007669"/>
    <property type="project" value="TreeGrafter"/>
</dbReference>
<dbReference type="CDD" id="cd06450">
    <property type="entry name" value="DOPA_deC_like"/>
    <property type="match status" value="1"/>
</dbReference>
<evidence type="ECO:0000256" key="2">
    <source>
        <dbReference type="ARBA" id="ARBA00004389"/>
    </source>
</evidence>
<dbReference type="InterPro" id="IPR015422">
    <property type="entry name" value="PyrdxlP-dep_Trfase_small"/>
</dbReference>
<keyword evidence="5" id="KW-0812">Transmembrane</keyword>
<dbReference type="FunFam" id="6.10.140.2150:FF:000001">
    <property type="entry name" value="Sphingosine-1-phosphate lyase 1"/>
    <property type="match status" value="1"/>
</dbReference>
<name>A0A7R8UZF7_HERIL</name>
<evidence type="ECO:0000256" key="11">
    <source>
        <dbReference type="ARBA" id="ARBA00023136"/>
    </source>
</evidence>
<comment type="subcellular location">
    <subcellularLocation>
        <location evidence="2">Endoplasmic reticulum membrane</location>
        <topology evidence="2">Single-pass membrane protein</topology>
    </subcellularLocation>
</comment>
<evidence type="ECO:0000256" key="12">
    <source>
        <dbReference type="ARBA" id="ARBA00023239"/>
    </source>
</evidence>
<evidence type="ECO:0000256" key="7">
    <source>
        <dbReference type="ARBA" id="ARBA00022898"/>
    </source>
</evidence>
<evidence type="ECO:0000256" key="15">
    <source>
        <dbReference type="ARBA" id="ARBA00042568"/>
    </source>
</evidence>
<dbReference type="InterPro" id="IPR050477">
    <property type="entry name" value="GrpII_AminoAcid_Decarb"/>
</dbReference>
<accession>A0A7R8UZF7</accession>
<dbReference type="GO" id="GO:0008117">
    <property type="term" value="F:sphinganine-1-phosphate aldolase activity"/>
    <property type="evidence" value="ECO:0007669"/>
    <property type="project" value="UniProtKB-EC"/>
</dbReference>
<dbReference type="PANTHER" id="PTHR42735">
    <property type="match status" value="1"/>
</dbReference>
<feature type="modified residue" description="N6-(pyridoxal phosphate)lysine" evidence="16">
    <location>
        <position position="339"/>
    </location>
</feature>
<comment type="pathway">
    <text evidence="3">Lipid metabolism; sphingolipid metabolism.</text>
</comment>
<dbReference type="EMBL" id="LR899013">
    <property type="protein sequence ID" value="CAD7089985.1"/>
    <property type="molecule type" value="Genomic_DNA"/>
</dbReference>
<evidence type="ECO:0000256" key="4">
    <source>
        <dbReference type="ARBA" id="ARBA00004991"/>
    </source>
</evidence>
<dbReference type="GO" id="GO:0019752">
    <property type="term" value="P:carboxylic acid metabolic process"/>
    <property type="evidence" value="ECO:0007669"/>
    <property type="project" value="InterPro"/>
</dbReference>
<evidence type="ECO:0000313" key="19">
    <source>
        <dbReference type="Proteomes" id="UP000594454"/>
    </source>
</evidence>
<dbReference type="OMA" id="FKDHQFT"/>
<dbReference type="FunFam" id="3.40.640.10:FF:000020">
    <property type="entry name" value="sphingosine-1-phosphate lyase 1"/>
    <property type="match status" value="1"/>
</dbReference>
<evidence type="ECO:0000256" key="17">
    <source>
        <dbReference type="RuleBase" id="RU000382"/>
    </source>
</evidence>
<evidence type="ECO:0000256" key="9">
    <source>
        <dbReference type="ARBA" id="ARBA00022989"/>
    </source>
</evidence>
<keyword evidence="6" id="KW-0256">Endoplasmic reticulum</keyword>
<dbReference type="EC" id="4.1.2.27" evidence="14"/>
<protein>
    <recommendedName>
        <fullName evidence="14">sphinganine-1-phosphate aldolase</fullName>
        <ecNumber evidence="14">4.1.2.27</ecNumber>
    </recommendedName>
    <alternativeName>
        <fullName evidence="15">Sphingosine-1-phosphate aldolase</fullName>
    </alternativeName>
</protein>
<dbReference type="PANTHER" id="PTHR42735:SF6">
    <property type="entry name" value="SPHINGOSINE-1-PHOSPHATE LYASE 1"/>
    <property type="match status" value="1"/>
</dbReference>
<dbReference type="FunCoup" id="A0A7R8UZF7">
    <property type="interactions" value="1234"/>
</dbReference>
<keyword evidence="12 17" id="KW-0456">Lyase</keyword>
<reference evidence="18 19" key="1">
    <citation type="submission" date="2020-11" db="EMBL/GenBank/DDBJ databases">
        <authorList>
            <person name="Wallbank WR R."/>
            <person name="Pardo Diaz C."/>
            <person name="Kozak K."/>
            <person name="Martin S."/>
            <person name="Jiggins C."/>
            <person name="Moest M."/>
            <person name="Warren A I."/>
            <person name="Generalovic N T."/>
            <person name="Byers J.R.P. K."/>
            <person name="Montejo-Kovacevich G."/>
            <person name="Yen C E."/>
        </authorList>
    </citation>
    <scope>NUCLEOTIDE SEQUENCE [LARGE SCALE GENOMIC DNA]</scope>
</reference>
<comment type="cofactor">
    <cofactor evidence="1 16 17">
        <name>pyridoxal 5'-phosphate</name>
        <dbReference type="ChEBI" id="CHEBI:597326"/>
    </cofactor>
</comment>
<dbReference type="GO" id="GO:0005789">
    <property type="term" value="C:endoplasmic reticulum membrane"/>
    <property type="evidence" value="ECO:0007669"/>
    <property type="project" value="UniProtKB-SubCell"/>
</dbReference>
<keyword evidence="10" id="KW-0443">Lipid metabolism</keyword>
<dbReference type="AlphaFoldDB" id="A0A7R8UZF7"/>